<comment type="caution">
    <text evidence="4">The sequence shown here is derived from an EMBL/GenBank/DDBJ whole genome shotgun (WGS) entry which is preliminary data.</text>
</comment>
<sequence>MVRPDLNPISSNQSATVQINPQKFSVKPGSSQVVKVSFLSPNKLEPHCLAVYSGFIVMTANAECESHNLPYYGILGLLKGQV</sequence>
<evidence type="ECO:0000313" key="4">
    <source>
        <dbReference type="EMBL" id="PLW39998.1"/>
    </source>
</evidence>
<protein>
    <recommendedName>
        <fullName evidence="3">C5a peptidase/Subtilisin-like protease SBT2-like Fn3-like domain-containing protein</fullName>
    </recommendedName>
</protein>
<organism evidence="4 5">
    <name type="scientific">Puccinia coronata f. sp. avenae</name>
    <dbReference type="NCBI Taxonomy" id="200324"/>
    <lineage>
        <taxon>Eukaryota</taxon>
        <taxon>Fungi</taxon>
        <taxon>Dikarya</taxon>
        <taxon>Basidiomycota</taxon>
        <taxon>Pucciniomycotina</taxon>
        <taxon>Pucciniomycetes</taxon>
        <taxon>Pucciniales</taxon>
        <taxon>Pucciniaceae</taxon>
        <taxon>Puccinia</taxon>
    </lineage>
</organism>
<keyword evidence="2" id="KW-0732">Signal</keyword>
<feature type="domain" description="C5a peptidase/Subtilisin-like protease SBT2-like Fn3-like" evidence="3">
    <location>
        <begin position="13"/>
        <end position="71"/>
    </location>
</feature>
<reference evidence="4 5" key="1">
    <citation type="submission" date="2017-11" db="EMBL/GenBank/DDBJ databases">
        <title>De novo assembly and phasing of dikaryotic genomes from two isolates of Puccinia coronata f. sp. avenae, the causal agent of oat crown rust.</title>
        <authorList>
            <person name="Miller M.E."/>
            <person name="Zhang Y."/>
            <person name="Omidvar V."/>
            <person name="Sperschneider J."/>
            <person name="Schwessinger B."/>
            <person name="Raley C."/>
            <person name="Palmer J.M."/>
            <person name="Garnica D."/>
            <person name="Upadhyaya N."/>
            <person name="Rathjen J."/>
            <person name="Taylor J.M."/>
            <person name="Park R.F."/>
            <person name="Dodds P.N."/>
            <person name="Hirsch C.D."/>
            <person name="Kianian S.F."/>
            <person name="Figueroa M."/>
        </authorList>
    </citation>
    <scope>NUCLEOTIDE SEQUENCE [LARGE SCALE GENOMIC DNA]</scope>
    <source>
        <strain evidence="4">12NC29</strain>
    </source>
</reference>
<dbReference type="EMBL" id="PGCJ01000187">
    <property type="protein sequence ID" value="PLW39998.1"/>
    <property type="molecule type" value="Genomic_DNA"/>
</dbReference>
<dbReference type="Pfam" id="PF06280">
    <property type="entry name" value="fn3_5"/>
    <property type="match status" value="1"/>
</dbReference>
<proteinExistence type="inferred from homology"/>
<dbReference type="InterPro" id="IPR010435">
    <property type="entry name" value="C5a/SBT2-like_Fn3"/>
</dbReference>
<name>A0A2N5UQG2_9BASI</name>
<evidence type="ECO:0000259" key="3">
    <source>
        <dbReference type="Pfam" id="PF06280"/>
    </source>
</evidence>
<comment type="similarity">
    <text evidence="1">Belongs to the peptidase S8 family.</text>
</comment>
<dbReference type="AlphaFoldDB" id="A0A2N5UQG2"/>
<keyword evidence="5" id="KW-1185">Reference proteome</keyword>
<evidence type="ECO:0000313" key="5">
    <source>
        <dbReference type="Proteomes" id="UP000235388"/>
    </source>
</evidence>
<dbReference type="STRING" id="200324.A0A2N5UQG2"/>
<evidence type="ECO:0000256" key="2">
    <source>
        <dbReference type="ARBA" id="ARBA00022729"/>
    </source>
</evidence>
<dbReference type="GO" id="GO:0016020">
    <property type="term" value="C:membrane"/>
    <property type="evidence" value="ECO:0007669"/>
    <property type="project" value="InterPro"/>
</dbReference>
<dbReference type="GO" id="GO:0004252">
    <property type="term" value="F:serine-type endopeptidase activity"/>
    <property type="evidence" value="ECO:0007669"/>
    <property type="project" value="InterPro"/>
</dbReference>
<evidence type="ECO:0000256" key="1">
    <source>
        <dbReference type="ARBA" id="ARBA00011073"/>
    </source>
</evidence>
<accession>A0A2N5UQG2</accession>
<gene>
    <name evidence="4" type="ORF">PCANC_11532</name>
</gene>
<dbReference type="Proteomes" id="UP000235388">
    <property type="component" value="Unassembled WGS sequence"/>
</dbReference>
<dbReference type="OrthoDB" id="206201at2759"/>